<keyword evidence="3" id="KW-0812">Transmembrane</keyword>
<gene>
    <name evidence="10" type="ORF">DO021_01550</name>
    <name evidence="9" type="ORF">EYB58_11620</name>
</gene>
<dbReference type="InterPro" id="IPR018145">
    <property type="entry name" value="CagE_TrbE_VirB_cntrl_dom"/>
</dbReference>
<name>A0A328FHZ0_9BACT</name>
<dbReference type="Pfam" id="PF05101">
    <property type="entry name" value="VirB3"/>
    <property type="match status" value="1"/>
</dbReference>
<dbReference type="Pfam" id="PF03135">
    <property type="entry name" value="CagE_TrbE_VirB"/>
    <property type="match status" value="1"/>
</dbReference>
<dbReference type="InterPro" id="IPR003593">
    <property type="entry name" value="AAA+_ATPase"/>
</dbReference>
<evidence type="ECO:0000256" key="7">
    <source>
        <dbReference type="ARBA" id="ARBA00023136"/>
    </source>
</evidence>
<dbReference type="OrthoDB" id="9816422at2"/>
<dbReference type="PANTHER" id="PTHR30121">
    <property type="entry name" value="UNCHARACTERIZED PROTEIN YJGR-RELATED"/>
    <property type="match status" value="1"/>
</dbReference>
<dbReference type="SMART" id="SM00382">
    <property type="entry name" value="AAA"/>
    <property type="match status" value="1"/>
</dbReference>
<organism evidence="10 11">
    <name type="scientific">Desulfobacter hydrogenophilus</name>
    <dbReference type="NCBI Taxonomy" id="2291"/>
    <lineage>
        <taxon>Bacteria</taxon>
        <taxon>Pseudomonadati</taxon>
        <taxon>Thermodesulfobacteriota</taxon>
        <taxon>Desulfobacteria</taxon>
        <taxon>Desulfobacterales</taxon>
        <taxon>Desulfobacteraceae</taxon>
        <taxon>Desulfobacter</taxon>
    </lineage>
</organism>
<evidence type="ECO:0000256" key="1">
    <source>
        <dbReference type="ARBA" id="ARBA00004370"/>
    </source>
</evidence>
<dbReference type="SUPFAM" id="SSF52540">
    <property type="entry name" value="P-loop containing nucleoside triphosphate hydrolases"/>
    <property type="match status" value="1"/>
</dbReference>
<evidence type="ECO:0000256" key="5">
    <source>
        <dbReference type="ARBA" id="ARBA00022840"/>
    </source>
</evidence>
<dbReference type="Gene3D" id="3.40.50.300">
    <property type="entry name" value="P-loop containing nucleotide triphosphate hydrolases"/>
    <property type="match status" value="2"/>
</dbReference>
<dbReference type="InterPro" id="IPR007792">
    <property type="entry name" value="T4SS_VirB3/TrbD/AvhB"/>
</dbReference>
<dbReference type="Proteomes" id="UP000248798">
    <property type="component" value="Unassembled WGS sequence"/>
</dbReference>
<sequence>MRRIAIHRSLHRSDLIMGIERDLLFPIGIAAGVLIVSSGNRPWQILIGLIILSGGFALARKANKKEPILSKVFRQHVQHKKFYPAKDSPKLPHKSIHYDAMSRKEKGLQSLLQYAVMADNGIILCKNGSFLVGYEITTRDTDSSTDTDLENFSTSISASLKNLGDGFTLHFDCIRSPEDYYPDKNENHFPDKITRAIDNERRIYFKKGKHFRTTHYLFITWKPDISAQKMDSFLYTEEKDERQRTKGDDAGVKALKTFQNNLVEIEDRLLLSFQLRQLKDIYLQNGIYSEILEIINFIITGERHKIKLPKIPMYLDYLLSSQDVTGGIVPKIADKYISVVAIDGFPAESYPMMLSGLDSLSIPYRFNTRYICMDQWTALQQIENYRKSWSQKIIGFFDKLFNNAKAKPNKDAALMAGDAEEAYLINQSGFVGFGYFSGNIILLNEDKELLQTQTRDIRKVVLSQGFSARVETLNALEGWLGTHPANNYSNLRRIILHSLNLADILPLSTIYAGFATAPCPFYPPGSPPLMYAATDGSTPFRLNLHVGDLGHTLIFGPTGAGKSVLLAMIAAQFRRYKDACIFAFDKGLSMFSLVTAAGGTHYHIAGDDSSLAFCPLKYIDTDAEQAWAEDWITTLVTLQKVDIKPEHRTAIHDAVTQIRNSPGQHRTLSNLYHYIQHQELKEAIQHYTNQGAMGKLLDAPADSMTLENYTVFEIEDLMNLGEENLIPVLLYIFHRIEKAFKGQPSILILDEAWIMLGHPVFQQKIREWLKVLRKANCAVVLATQSLSDAKNSGLLDVLSESCPTKIFLPNQDAEKDTQQGLYHGLGLNSTQVKIIAQARPKREYYVTSSQGSRLINLSLSPLALSFAGVSGKGDIAAIKNLINEYGPEWPTQWLHARSIEIPQNLRSLK</sequence>
<dbReference type="AlphaFoldDB" id="A0A328FHZ0"/>
<keyword evidence="5" id="KW-0067">ATP-binding</keyword>
<dbReference type="RefSeq" id="WP_111953048.1">
    <property type="nucleotide sequence ID" value="NZ_CP036313.1"/>
</dbReference>
<reference evidence="10 11" key="1">
    <citation type="submission" date="2018-06" db="EMBL/GenBank/DDBJ databases">
        <title>Complete Genome Sequence of Desulfobacter hydrogenophilus (DSM3380).</title>
        <authorList>
            <person name="Marietou A."/>
            <person name="Schreiber L."/>
            <person name="Marshall I."/>
            <person name="Jorgensen B."/>
        </authorList>
    </citation>
    <scope>NUCLEOTIDE SEQUENCE [LARGE SCALE GENOMIC DNA]</scope>
    <source>
        <strain evidence="10 11">DSM 3380</strain>
    </source>
</reference>
<evidence type="ECO:0000256" key="3">
    <source>
        <dbReference type="ARBA" id="ARBA00022692"/>
    </source>
</evidence>
<evidence type="ECO:0000256" key="4">
    <source>
        <dbReference type="ARBA" id="ARBA00022741"/>
    </source>
</evidence>
<dbReference type="InterPro" id="IPR027417">
    <property type="entry name" value="P-loop_NTPase"/>
</dbReference>
<keyword evidence="4" id="KW-0547">Nucleotide-binding</keyword>
<reference evidence="9 12" key="2">
    <citation type="submission" date="2019-02" db="EMBL/GenBank/DDBJ databases">
        <title>Complete genome sequence of Desulfobacter hydrogenophilus AcRS1.</title>
        <authorList>
            <person name="Marietou A."/>
            <person name="Lund M.B."/>
            <person name="Marshall I.P.G."/>
            <person name="Schreiber L."/>
            <person name="Jorgensen B."/>
        </authorList>
    </citation>
    <scope>NUCLEOTIDE SEQUENCE [LARGE SCALE GENOMIC DNA]</scope>
    <source>
        <strain evidence="9 12">AcRS1</strain>
    </source>
</reference>
<keyword evidence="12" id="KW-1185">Reference proteome</keyword>
<feature type="domain" description="AAA+ ATPase" evidence="8">
    <location>
        <begin position="548"/>
        <end position="808"/>
    </location>
</feature>
<dbReference type="Pfam" id="PF19044">
    <property type="entry name" value="P-loop_TraG"/>
    <property type="match status" value="1"/>
</dbReference>
<keyword evidence="6" id="KW-1133">Transmembrane helix</keyword>
<evidence type="ECO:0000313" key="9">
    <source>
        <dbReference type="EMBL" id="QBH13516.1"/>
    </source>
</evidence>
<evidence type="ECO:0000313" key="12">
    <source>
        <dbReference type="Proteomes" id="UP000293902"/>
    </source>
</evidence>
<evidence type="ECO:0000313" key="10">
    <source>
        <dbReference type="EMBL" id="RAM03766.1"/>
    </source>
</evidence>
<dbReference type="InterPro" id="IPR051162">
    <property type="entry name" value="T4SS_component"/>
</dbReference>
<accession>A0A328FHZ0</accession>
<proteinExistence type="inferred from homology"/>
<dbReference type="GO" id="GO:0016020">
    <property type="term" value="C:membrane"/>
    <property type="evidence" value="ECO:0007669"/>
    <property type="project" value="UniProtKB-SubCell"/>
</dbReference>
<dbReference type="EMBL" id="QLNI01000002">
    <property type="protein sequence ID" value="RAM03766.1"/>
    <property type="molecule type" value="Genomic_DNA"/>
</dbReference>
<evidence type="ECO:0000313" key="11">
    <source>
        <dbReference type="Proteomes" id="UP000248798"/>
    </source>
</evidence>
<dbReference type="EMBL" id="CP036313">
    <property type="protein sequence ID" value="QBH13516.1"/>
    <property type="molecule type" value="Genomic_DNA"/>
</dbReference>
<dbReference type="GO" id="GO:0005524">
    <property type="term" value="F:ATP binding"/>
    <property type="evidence" value="ECO:0007669"/>
    <property type="project" value="UniProtKB-KW"/>
</dbReference>
<evidence type="ECO:0000256" key="2">
    <source>
        <dbReference type="ARBA" id="ARBA00006512"/>
    </source>
</evidence>
<dbReference type="NCBIfam" id="NF010404">
    <property type="entry name" value="PRK13830.1"/>
    <property type="match status" value="1"/>
</dbReference>
<dbReference type="InterPro" id="IPR043964">
    <property type="entry name" value="P-loop_TraG"/>
</dbReference>
<evidence type="ECO:0000256" key="6">
    <source>
        <dbReference type="ARBA" id="ARBA00022989"/>
    </source>
</evidence>
<dbReference type="Proteomes" id="UP000293902">
    <property type="component" value="Chromosome"/>
</dbReference>
<protein>
    <submittedName>
        <fullName evidence="10">Conjugal transfer protein TrbE</fullName>
    </submittedName>
</protein>
<comment type="similarity">
    <text evidence="2">Belongs to the TrbE/VirB4 family.</text>
</comment>
<evidence type="ECO:0000259" key="8">
    <source>
        <dbReference type="SMART" id="SM00382"/>
    </source>
</evidence>
<dbReference type="PANTHER" id="PTHR30121:SF12">
    <property type="entry name" value="TYPE IV SECRETION SYSTEM PROTEIN CAGE"/>
    <property type="match status" value="1"/>
</dbReference>
<keyword evidence="7" id="KW-0472">Membrane</keyword>
<comment type="subcellular location">
    <subcellularLocation>
        <location evidence="1">Membrane</location>
    </subcellularLocation>
</comment>